<evidence type="ECO:0000259" key="3">
    <source>
        <dbReference type="PROSITE" id="PS50238"/>
    </source>
</evidence>
<keyword evidence="1" id="KW-0343">GTPase activation</keyword>
<dbReference type="Gene3D" id="2.30.29.30">
    <property type="entry name" value="Pleckstrin-homology domain (PH domain)/Phosphotyrosine-binding domain (PTB)"/>
    <property type="match status" value="1"/>
</dbReference>
<evidence type="ECO:0000256" key="1">
    <source>
        <dbReference type="ARBA" id="ARBA00022468"/>
    </source>
</evidence>
<dbReference type="SUPFAM" id="SSF50729">
    <property type="entry name" value="PH domain-like"/>
    <property type="match status" value="1"/>
</dbReference>
<dbReference type="InParanoid" id="F6GZ54"/>
<feature type="domain" description="Rho-GAP" evidence="3">
    <location>
        <begin position="182"/>
        <end position="300"/>
    </location>
</feature>
<dbReference type="SUPFAM" id="SSF48350">
    <property type="entry name" value="GTPase activation domain, GAP"/>
    <property type="match status" value="1"/>
</dbReference>
<gene>
    <name evidence="4" type="ORF">VIT_00s0199g00070</name>
</gene>
<reference evidence="5" key="1">
    <citation type="journal article" date="2007" name="Nature">
        <title>The grapevine genome sequence suggests ancestral hexaploidization in major angiosperm phyla.</title>
        <authorList>
            <consortium name="The French-Italian Public Consortium for Grapevine Genome Characterization."/>
            <person name="Jaillon O."/>
            <person name="Aury J.-M."/>
            <person name="Noel B."/>
            <person name="Policriti A."/>
            <person name="Clepet C."/>
            <person name="Casagrande A."/>
            <person name="Choisne N."/>
            <person name="Aubourg S."/>
            <person name="Vitulo N."/>
            <person name="Jubin C."/>
            <person name="Vezzi A."/>
            <person name="Legeai F."/>
            <person name="Hugueney P."/>
            <person name="Dasilva C."/>
            <person name="Horner D."/>
            <person name="Mica E."/>
            <person name="Jublot D."/>
            <person name="Poulain J."/>
            <person name="Bruyere C."/>
            <person name="Billault A."/>
            <person name="Segurens B."/>
            <person name="Gouyvenoux M."/>
            <person name="Ugarte E."/>
            <person name="Cattonaro F."/>
            <person name="Anthouard V."/>
            <person name="Vico V."/>
            <person name="Del Fabbro C."/>
            <person name="Alaux M."/>
            <person name="Di Gaspero G."/>
            <person name="Dumas V."/>
            <person name="Felice N."/>
            <person name="Paillard S."/>
            <person name="Juman I."/>
            <person name="Moroldo M."/>
            <person name="Scalabrin S."/>
            <person name="Canaguier A."/>
            <person name="Le Clainche I."/>
            <person name="Malacrida G."/>
            <person name="Durand E."/>
            <person name="Pesole G."/>
            <person name="Laucou V."/>
            <person name="Chatelet P."/>
            <person name="Merdinoglu D."/>
            <person name="Delledonne M."/>
            <person name="Pezzotti M."/>
            <person name="Lecharny A."/>
            <person name="Scarpelli C."/>
            <person name="Artiguenave F."/>
            <person name="Pe M.E."/>
            <person name="Valle G."/>
            <person name="Morgante M."/>
            <person name="Caboche M."/>
            <person name="Adam-Blondon A.-F."/>
            <person name="Weissenbach J."/>
            <person name="Quetier F."/>
            <person name="Wincker P."/>
        </authorList>
    </citation>
    <scope>NUCLEOTIDE SEQUENCE [LARGE SCALE GENOMIC DNA]</scope>
    <source>
        <strain evidence="5">cv. Pinot noir / PN40024</strain>
    </source>
</reference>
<dbReference type="InterPro" id="IPR008936">
    <property type="entry name" value="Rho_GTPase_activation_prot"/>
</dbReference>
<dbReference type="STRING" id="29760.F6GZ54"/>
<dbReference type="PROSITE" id="PS50238">
    <property type="entry name" value="RHOGAP"/>
    <property type="match status" value="1"/>
</dbReference>
<keyword evidence="5" id="KW-1185">Reference proteome</keyword>
<evidence type="ECO:0000259" key="2">
    <source>
        <dbReference type="PROSITE" id="PS50003"/>
    </source>
</evidence>
<dbReference type="Proteomes" id="UP000009183">
    <property type="component" value="Unassembled WGS sequence, unordered"/>
</dbReference>
<dbReference type="Pfam" id="PF00169">
    <property type="entry name" value="PH"/>
    <property type="match status" value="1"/>
</dbReference>
<name>F6GZ54_VITVI</name>
<dbReference type="InterPro" id="IPR001849">
    <property type="entry name" value="PH_domain"/>
</dbReference>
<dbReference type="Pfam" id="PF00620">
    <property type="entry name" value="RhoGAP"/>
    <property type="match status" value="1"/>
</dbReference>
<dbReference type="AlphaFoldDB" id="F6GZ54"/>
<dbReference type="HOGENOM" id="CLU_1014085_0_0_1"/>
<dbReference type="InterPro" id="IPR011993">
    <property type="entry name" value="PH-like_dom_sf"/>
</dbReference>
<dbReference type="CDD" id="cd00821">
    <property type="entry name" value="PH"/>
    <property type="match status" value="1"/>
</dbReference>
<sequence length="300" mass="33183">MVIQTAEFSVGGSDVSSATTGWADQLCYHAGNRVFKSGPLFISSKGIGWASWKRRWFILTRTSLVFFRRNPSIVPQKGGEVNLTLGGIDLNNSGSVVMKADKKLLTVLFPDGGDGRAFTLKAETLEDLNEWKDALEDALAQAPNVALVMGHNSIFRNEPTDGIDVRSKHPVKSLVVGRPILLALEDVNGAPSFLEKALRFLEQYVKVEGIFRQSASVDDVARRVREYEQGNNEFSPDEDPHVVADCIKHVLRELPSSLVPASCCSALLKACRTERGVRVNAIRRALYETFPEPNCRLLKR</sequence>
<protein>
    <recommendedName>
        <fullName evidence="6">Rho GTPase-activating protein REN1</fullName>
    </recommendedName>
</protein>
<dbReference type="PROSITE" id="PS50003">
    <property type="entry name" value="PH_DOMAIN"/>
    <property type="match status" value="1"/>
</dbReference>
<dbReference type="EMBL" id="FN594987">
    <property type="protein sequence ID" value="CCB45240.1"/>
    <property type="molecule type" value="Genomic_DNA"/>
</dbReference>
<dbReference type="PANTHER" id="PTHR46265">
    <property type="entry name" value="RHO GTPASE-ACTIVATING PROTEIN 7"/>
    <property type="match status" value="1"/>
</dbReference>
<dbReference type="CDD" id="cd00159">
    <property type="entry name" value="RhoGAP"/>
    <property type="match status" value="1"/>
</dbReference>
<evidence type="ECO:0008006" key="6">
    <source>
        <dbReference type="Google" id="ProtNLM"/>
    </source>
</evidence>
<evidence type="ECO:0000313" key="4">
    <source>
        <dbReference type="EMBL" id="CCB45240.1"/>
    </source>
</evidence>
<feature type="domain" description="PH" evidence="2">
    <location>
        <begin position="33"/>
        <end position="140"/>
    </location>
</feature>
<accession>F6GZ54</accession>
<dbReference type="GO" id="GO:0005096">
    <property type="term" value="F:GTPase activator activity"/>
    <property type="evidence" value="ECO:0007669"/>
    <property type="project" value="UniProtKB-KW"/>
</dbReference>
<dbReference type="PANTHER" id="PTHR46265:SF21">
    <property type="entry name" value="RHO GTPASE-ACTIVATING PROTEIN REN1-LIKE ISOFORM X1"/>
    <property type="match status" value="1"/>
</dbReference>
<dbReference type="InterPro" id="IPR000198">
    <property type="entry name" value="RhoGAP_dom"/>
</dbReference>
<dbReference type="Gene3D" id="1.10.555.10">
    <property type="entry name" value="Rho GTPase activation protein"/>
    <property type="match status" value="1"/>
</dbReference>
<dbReference type="ExpressionAtlas" id="F6GZ54">
    <property type="expression patterns" value="baseline"/>
</dbReference>
<dbReference type="PaxDb" id="29760-VIT_00s0199g00070.t01"/>
<proteinExistence type="predicted"/>
<evidence type="ECO:0000313" key="5">
    <source>
        <dbReference type="Proteomes" id="UP000009183"/>
    </source>
</evidence>
<dbReference type="eggNOG" id="KOG4271">
    <property type="taxonomic scope" value="Eukaryota"/>
</dbReference>
<dbReference type="SMART" id="SM00233">
    <property type="entry name" value="PH"/>
    <property type="match status" value="1"/>
</dbReference>
<dbReference type="GO" id="GO:0007165">
    <property type="term" value="P:signal transduction"/>
    <property type="evidence" value="ECO:0007669"/>
    <property type="project" value="InterPro"/>
</dbReference>
<organism evidence="4 5">
    <name type="scientific">Vitis vinifera</name>
    <name type="common">Grape</name>
    <dbReference type="NCBI Taxonomy" id="29760"/>
    <lineage>
        <taxon>Eukaryota</taxon>
        <taxon>Viridiplantae</taxon>
        <taxon>Streptophyta</taxon>
        <taxon>Embryophyta</taxon>
        <taxon>Tracheophyta</taxon>
        <taxon>Spermatophyta</taxon>
        <taxon>Magnoliopsida</taxon>
        <taxon>eudicotyledons</taxon>
        <taxon>Gunneridae</taxon>
        <taxon>Pentapetalae</taxon>
        <taxon>rosids</taxon>
        <taxon>Vitales</taxon>
        <taxon>Vitaceae</taxon>
        <taxon>Viteae</taxon>
        <taxon>Vitis</taxon>
    </lineage>
</organism>
<dbReference type="InterPro" id="IPR052799">
    <property type="entry name" value="Rho_GAP_Regulators"/>
</dbReference>